<gene>
    <name evidence="1" type="primary">ORF164487</name>
</gene>
<organism evidence="1">
    <name type="scientific">Arion vulgaris</name>
    <dbReference type="NCBI Taxonomy" id="1028688"/>
    <lineage>
        <taxon>Eukaryota</taxon>
        <taxon>Metazoa</taxon>
        <taxon>Spiralia</taxon>
        <taxon>Lophotrochozoa</taxon>
        <taxon>Mollusca</taxon>
        <taxon>Gastropoda</taxon>
        <taxon>Heterobranchia</taxon>
        <taxon>Euthyneura</taxon>
        <taxon>Panpulmonata</taxon>
        <taxon>Eupulmonata</taxon>
        <taxon>Stylommatophora</taxon>
        <taxon>Helicina</taxon>
        <taxon>Arionoidea</taxon>
        <taxon>Arionidae</taxon>
        <taxon>Arion</taxon>
    </lineage>
</organism>
<dbReference type="EMBL" id="HACG01041432">
    <property type="protein sequence ID" value="CEK88297.1"/>
    <property type="molecule type" value="Transcribed_RNA"/>
</dbReference>
<name>A0A0B7B5X7_9EUPU</name>
<proteinExistence type="predicted"/>
<protein>
    <submittedName>
        <fullName evidence="1">Uncharacterized protein</fullName>
    </submittedName>
</protein>
<evidence type="ECO:0000313" key="1">
    <source>
        <dbReference type="EMBL" id="CEK88297.1"/>
    </source>
</evidence>
<reference evidence="1" key="1">
    <citation type="submission" date="2014-12" db="EMBL/GenBank/DDBJ databases">
        <title>Insight into the proteome of Arion vulgaris.</title>
        <authorList>
            <person name="Aradska J."/>
            <person name="Bulat T."/>
            <person name="Smidak R."/>
            <person name="Sarate P."/>
            <person name="Gangsoo J."/>
            <person name="Sialana F."/>
            <person name="Bilban M."/>
            <person name="Lubec G."/>
        </authorList>
    </citation>
    <scope>NUCLEOTIDE SEQUENCE</scope>
    <source>
        <tissue evidence="1">Skin</tissue>
    </source>
</reference>
<accession>A0A0B7B5X7</accession>
<sequence>MWDREHIRKSIADIYFQNVFDYFIFFLSNSIDQRSPTFQHERATFKSKIDECHVESSLYHILNST</sequence>
<dbReference type="AlphaFoldDB" id="A0A0B7B5X7"/>